<evidence type="ECO:0000256" key="1">
    <source>
        <dbReference type="SAM" id="Phobius"/>
    </source>
</evidence>
<comment type="caution">
    <text evidence="3">The sequence shown here is derived from an EMBL/GenBank/DDBJ whole genome shotgun (WGS) entry which is preliminary data.</text>
</comment>
<dbReference type="PANTHER" id="PTHR31672:SF13">
    <property type="entry name" value="F-BOX PROTEIN CPR30-LIKE"/>
    <property type="match status" value="1"/>
</dbReference>
<dbReference type="OrthoDB" id="591557at2759"/>
<sequence length="359" mass="41047">MARKNKQKSKASFLPEIIREILLKATVKSLLRCKSVCKEWYSLISDQHFIKSHYTLSSTDNINYEHHRLVFINGIRTKCLTTCPLHDVLFNKSVSNALVLENPLQQPRSRDFMIVGSCNGLMCLFVVDNFTLFIYNPSTRTTNILPGSNQGLRISYGFGYDEITHDHKYSLKAGTWKEIGHIPRAIPYNDAKFFNGTLHWAIDDARSDSWDIVSLDLRMETYGEVLQPEYDEGSYRLTLGVFGEWLCVCCNYYESRVVVVWVMKAYGVKDSWTKLLSISHPSDRFWVPLYTQFHAPLCISNDGKLLLQLRTKLVVYDCVNGSYSEIQDLHVFPDVCIVIESLVSPFAPLGLGDNNGDEN</sequence>
<feature type="transmembrane region" description="Helical" evidence="1">
    <location>
        <begin position="112"/>
        <end position="135"/>
    </location>
</feature>
<dbReference type="NCBIfam" id="TIGR01640">
    <property type="entry name" value="F_box_assoc_1"/>
    <property type="match status" value="1"/>
</dbReference>
<evidence type="ECO:0000259" key="2">
    <source>
        <dbReference type="SMART" id="SM00256"/>
    </source>
</evidence>
<accession>A0A2U1PBQ0</accession>
<reference evidence="3 4" key="1">
    <citation type="journal article" date="2018" name="Mol. Plant">
        <title>The genome of Artemisia annua provides insight into the evolution of Asteraceae family and artemisinin biosynthesis.</title>
        <authorList>
            <person name="Shen Q."/>
            <person name="Zhang L."/>
            <person name="Liao Z."/>
            <person name="Wang S."/>
            <person name="Yan T."/>
            <person name="Shi P."/>
            <person name="Liu M."/>
            <person name="Fu X."/>
            <person name="Pan Q."/>
            <person name="Wang Y."/>
            <person name="Lv Z."/>
            <person name="Lu X."/>
            <person name="Zhang F."/>
            <person name="Jiang W."/>
            <person name="Ma Y."/>
            <person name="Chen M."/>
            <person name="Hao X."/>
            <person name="Li L."/>
            <person name="Tang Y."/>
            <person name="Lv G."/>
            <person name="Zhou Y."/>
            <person name="Sun X."/>
            <person name="Brodelius P.E."/>
            <person name="Rose J.K.C."/>
            <person name="Tang K."/>
        </authorList>
    </citation>
    <scope>NUCLEOTIDE SEQUENCE [LARGE SCALE GENOMIC DNA]</scope>
    <source>
        <strain evidence="4">cv. Huhao1</strain>
        <tissue evidence="3">Leaf</tissue>
    </source>
</reference>
<dbReference type="CDD" id="cd22157">
    <property type="entry name" value="F-box_AtFBW1-like"/>
    <property type="match status" value="1"/>
</dbReference>
<dbReference type="AlphaFoldDB" id="A0A2U1PBQ0"/>
<dbReference type="PANTHER" id="PTHR31672">
    <property type="entry name" value="BNACNNG10540D PROTEIN"/>
    <property type="match status" value="1"/>
</dbReference>
<keyword evidence="1" id="KW-1133">Transmembrane helix</keyword>
<dbReference type="EMBL" id="PKPP01001381">
    <property type="protein sequence ID" value="PWA83182.1"/>
    <property type="molecule type" value="Genomic_DNA"/>
</dbReference>
<dbReference type="InterPro" id="IPR013187">
    <property type="entry name" value="F-box-assoc_dom_typ3"/>
</dbReference>
<evidence type="ECO:0000313" key="3">
    <source>
        <dbReference type="EMBL" id="PWA83182.1"/>
    </source>
</evidence>
<dbReference type="Gene3D" id="1.20.1280.50">
    <property type="match status" value="1"/>
</dbReference>
<dbReference type="Proteomes" id="UP000245207">
    <property type="component" value="Unassembled WGS sequence"/>
</dbReference>
<dbReference type="SUPFAM" id="SSF81383">
    <property type="entry name" value="F-box domain"/>
    <property type="match status" value="1"/>
</dbReference>
<dbReference type="InterPro" id="IPR001810">
    <property type="entry name" value="F-box_dom"/>
</dbReference>
<dbReference type="InterPro" id="IPR036047">
    <property type="entry name" value="F-box-like_dom_sf"/>
</dbReference>
<gene>
    <name evidence="3" type="ORF">CTI12_AA172270</name>
</gene>
<evidence type="ECO:0000313" key="4">
    <source>
        <dbReference type="Proteomes" id="UP000245207"/>
    </source>
</evidence>
<dbReference type="Pfam" id="PF08268">
    <property type="entry name" value="FBA_3"/>
    <property type="match status" value="1"/>
</dbReference>
<dbReference type="InterPro" id="IPR050796">
    <property type="entry name" value="SCF_F-box_component"/>
</dbReference>
<protein>
    <submittedName>
        <fullName evidence="3">F-box associated interaction domain-containing protein</fullName>
    </submittedName>
</protein>
<dbReference type="SMART" id="SM00256">
    <property type="entry name" value="FBOX"/>
    <property type="match status" value="1"/>
</dbReference>
<feature type="domain" description="F-box" evidence="2">
    <location>
        <begin position="14"/>
        <end position="53"/>
    </location>
</feature>
<keyword evidence="4" id="KW-1185">Reference proteome</keyword>
<proteinExistence type="predicted"/>
<dbReference type="InterPro" id="IPR017451">
    <property type="entry name" value="F-box-assoc_interact_dom"/>
</dbReference>
<dbReference type="STRING" id="35608.A0A2U1PBQ0"/>
<keyword evidence="1" id="KW-0472">Membrane</keyword>
<keyword evidence="1" id="KW-0812">Transmembrane</keyword>
<name>A0A2U1PBQ0_ARTAN</name>
<dbReference type="Pfam" id="PF00646">
    <property type="entry name" value="F-box"/>
    <property type="match status" value="1"/>
</dbReference>
<organism evidence="3 4">
    <name type="scientific">Artemisia annua</name>
    <name type="common">Sweet wormwood</name>
    <dbReference type="NCBI Taxonomy" id="35608"/>
    <lineage>
        <taxon>Eukaryota</taxon>
        <taxon>Viridiplantae</taxon>
        <taxon>Streptophyta</taxon>
        <taxon>Embryophyta</taxon>
        <taxon>Tracheophyta</taxon>
        <taxon>Spermatophyta</taxon>
        <taxon>Magnoliopsida</taxon>
        <taxon>eudicotyledons</taxon>
        <taxon>Gunneridae</taxon>
        <taxon>Pentapetalae</taxon>
        <taxon>asterids</taxon>
        <taxon>campanulids</taxon>
        <taxon>Asterales</taxon>
        <taxon>Asteraceae</taxon>
        <taxon>Asteroideae</taxon>
        <taxon>Anthemideae</taxon>
        <taxon>Artemisiinae</taxon>
        <taxon>Artemisia</taxon>
    </lineage>
</organism>